<organism evidence="2 3">
    <name type="scientific">Algivirga pacifica</name>
    <dbReference type="NCBI Taxonomy" id="1162670"/>
    <lineage>
        <taxon>Bacteria</taxon>
        <taxon>Pseudomonadati</taxon>
        <taxon>Bacteroidota</taxon>
        <taxon>Cytophagia</taxon>
        <taxon>Cytophagales</taxon>
        <taxon>Flammeovirgaceae</taxon>
        <taxon>Algivirga</taxon>
    </lineage>
</organism>
<dbReference type="Pfam" id="PF00581">
    <property type="entry name" value="Rhodanese"/>
    <property type="match status" value="1"/>
</dbReference>
<name>A0ABP9DEG0_9BACT</name>
<accession>A0ABP9DEG0</accession>
<dbReference type="PANTHER" id="PTHR43031">
    <property type="entry name" value="FAD-DEPENDENT OXIDOREDUCTASE"/>
    <property type="match status" value="1"/>
</dbReference>
<keyword evidence="3" id="KW-1185">Reference proteome</keyword>
<evidence type="ECO:0000313" key="2">
    <source>
        <dbReference type="EMBL" id="GAA4834678.1"/>
    </source>
</evidence>
<dbReference type="SMART" id="SM00450">
    <property type="entry name" value="RHOD"/>
    <property type="match status" value="1"/>
</dbReference>
<feature type="domain" description="Rhodanese" evidence="1">
    <location>
        <begin position="20"/>
        <end position="92"/>
    </location>
</feature>
<dbReference type="Gene3D" id="3.40.250.10">
    <property type="entry name" value="Rhodanese-like domain"/>
    <property type="match status" value="1"/>
</dbReference>
<reference evidence="3" key="1">
    <citation type="journal article" date="2019" name="Int. J. Syst. Evol. Microbiol.">
        <title>The Global Catalogue of Microorganisms (GCM) 10K type strain sequencing project: providing services to taxonomists for standard genome sequencing and annotation.</title>
        <authorList>
            <consortium name="The Broad Institute Genomics Platform"/>
            <consortium name="The Broad Institute Genome Sequencing Center for Infectious Disease"/>
            <person name="Wu L."/>
            <person name="Ma J."/>
        </authorList>
    </citation>
    <scope>NUCLEOTIDE SEQUENCE [LARGE SCALE GENOMIC DNA]</scope>
    <source>
        <strain evidence="3">JCM 18326</strain>
    </source>
</reference>
<dbReference type="Proteomes" id="UP001500298">
    <property type="component" value="Unassembled WGS sequence"/>
</dbReference>
<dbReference type="SUPFAM" id="SSF52821">
    <property type="entry name" value="Rhodanese/Cell cycle control phosphatase"/>
    <property type="match status" value="1"/>
</dbReference>
<evidence type="ECO:0000313" key="3">
    <source>
        <dbReference type="Proteomes" id="UP001500298"/>
    </source>
</evidence>
<gene>
    <name evidence="2" type="ORF">GCM10023331_19870</name>
</gene>
<dbReference type="InterPro" id="IPR001763">
    <property type="entry name" value="Rhodanese-like_dom"/>
</dbReference>
<dbReference type="RefSeq" id="WP_345371418.1">
    <property type="nucleotide sequence ID" value="NZ_BAABJX010000030.1"/>
</dbReference>
<comment type="caution">
    <text evidence="2">The sequence shown here is derived from an EMBL/GenBank/DDBJ whole genome shotgun (WGS) entry which is preliminary data.</text>
</comment>
<evidence type="ECO:0000259" key="1">
    <source>
        <dbReference type="PROSITE" id="PS50206"/>
    </source>
</evidence>
<dbReference type="PANTHER" id="PTHR43031:SF18">
    <property type="entry name" value="RHODANESE-RELATED SULFURTRANSFERASES"/>
    <property type="match status" value="1"/>
</dbReference>
<proteinExistence type="predicted"/>
<dbReference type="InterPro" id="IPR050229">
    <property type="entry name" value="GlpE_sulfurtransferase"/>
</dbReference>
<dbReference type="EMBL" id="BAABJX010000030">
    <property type="protein sequence ID" value="GAA4834678.1"/>
    <property type="molecule type" value="Genomic_DNA"/>
</dbReference>
<dbReference type="CDD" id="cd00158">
    <property type="entry name" value="RHOD"/>
    <property type="match status" value="1"/>
</dbReference>
<dbReference type="PROSITE" id="PS50206">
    <property type="entry name" value="RHODANESE_3"/>
    <property type="match status" value="1"/>
</dbReference>
<protein>
    <recommendedName>
        <fullName evidence="1">Rhodanese domain-containing protein</fullName>
    </recommendedName>
</protein>
<dbReference type="InterPro" id="IPR036873">
    <property type="entry name" value="Rhodanese-like_dom_sf"/>
</dbReference>
<sequence length="100" mass="11001">MDFLSRLFGAAPQVDYSELLAKGAKIIDVRSPMEFQHGHAPKSINIPLQEVASKVNQIKKYNKPIILVCQSGNRAGQAMSILQRSGIEEVYNAGNWGNMA</sequence>